<dbReference type="RefSeq" id="XP_007312801.1">
    <property type="nucleotide sequence ID" value="XM_007312739.1"/>
</dbReference>
<dbReference type="KEGG" id="sla:SERLADRAFT_455225"/>
<dbReference type="PANTHER" id="PTHR38115">
    <property type="entry name" value="LIPOCALIN-LIKE DOMAIN-CONTAINING PROTEIN"/>
    <property type="match status" value="1"/>
</dbReference>
<name>F8NFU7_SERL9</name>
<organism>
    <name type="scientific">Serpula lacrymans var. lacrymans (strain S7.9)</name>
    <name type="common">Dry rot fungus</name>
    <dbReference type="NCBI Taxonomy" id="578457"/>
    <lineage>
        <taxon>Eukaryota</taxon>
        <taxon>Fungi</taxon>
        <taxon>Dikarya</taxon>
        <taxon>Basidiomycota</taxon>
        <taxon>Agaricomycotina</taxon>
        <taxon>Agaricomycetes</taxon>
        <taxon>Agaricomycetidae</taxon>
        <taxon>Boletales</taxon>
        <taxon>Coniophorineae</taxon>
        <taxon>Serpulaceae</taxon>
        <taxon>Serpula</taxon>
    </lineage>
</organism>
<dbReference type="PANTHER" id="PTHR38115:SF1">
    <property type="entry name" value="LIPOCALIN-LIKE DOMAIN-CONTAINING PROTEIN"/>
    <property type="match status" value="1"/>
</dbReference>
<accession>F8NFU7</accession>
<evidence type="ECO:0000313" key="1">
    <source>
        <dbReference type="EMBL" id="EGO30917.1"/>
    </source>
</evidence>
<dbReference type="HOGENOM" id="CLU_088979_2_0_1"/>
<dbReference type="GeneID" id="18817145"/>
<dbReference type="EMBL" id="GL945428">
    <property type="protein sequence ID" value="EGO30917.1"/>
    <property type="molecule type" value="Genomic_DNA"/>
</dbReference>
<dbReference type="InterPro" id="IPR053037">
    <property type="entry name" value="Pericyclase_pydY-like"/>
</dbReference>
<protein>
    <submittedName>
        <fullName evidence="1">Uncharacterized protein</fullName>
    </submittedName>
</protein>
<gene>
    <name evidence="1" type="ORF">SERLADRAFT_455225</name>
</gene>
<proteinExistence type="predicted"/>
<reference evidence="1" key="1">
    <citation type="submission" date="2011-04" db="EMBL/GenBank/DDBJ databases">
        <title>Evolution of plant cell wall degrading machinery underlies the functional diversity of forest fungi.</title>
        <authorList>
            <consortium name="US DOE Joint Genome Institute (JGI-PGF)"/>
            <person name="Eastwood D.C."/>
            <person name="Floudas D."/>
            <person name="Binder M."/>
            <person name="Majcherczyk A."/>
            <person name="Schneider P."/>
            <person name="Aerts A."/>
            <person name="Asiegbu F.O."/>
            <person name="Baker S.E."/>
            <person name="Barry K."/>
            <person name="Bendiksby M."/>
            <person name="Blumentritt M."/>
            <person name="Coutinho P.M."/>
            <person name="Cullen D."/>
            <person name="Cullen D."/>
            <person name="Gathman A."/>
            <person name="Goodell B."/>
            <person name="Henrissat B."/>
            <person name="Ihrmark K."/>
            <person name="Kauserud H."/>
            <person name="Kohler A."/>
            <person name="LaButti K."/>
            <person name="Lapidus A."/>
            <person name="Lavin J.L."/>
            <person name="Lee Y.-H."/>
            <person name="Lindquist E."/>
            <person name="Lilly W."/>
            <person name="Lucas S."/>
            <person name="Morin E."/>
            <person name="Murat C."/>
            <person name="Oguiza J.A."/>
            <person name="Park J."/>
            <person name="Pisabarro A.G."/>
            <person name="Riley R."/>
            <person name="Rosling A."/>
            <person name="Salamov A."/>
            <person name="Schmidt O."/>
            <person name="Schmutz J."/>
            <person name="Skrede I."/>
            <person name="Stenlid J."/>
            <person name="Wiebenga A."/>
            <person name="Xie X."/>
            <person name="Kues U."/>
            <person name="Hibbett D.S."/>
            <person name="Hoffmeister D."/>
            <person name="Hogberg N."/>
            <person name="Martin F."/>
            <person name="Grigoriev I.V."/>
            <person name="Watkinson S.C."/>
        </authorList>
    </citation>
    <scope>NUCLEOTIDE SEQUENCE</scope>
    <source>
        <strain evidence="1">S7.9</strain>
    </source>
</reference>
<dbReference type="Proteomes" id="UP000008064">
    <property type="component" value="Unassembled WGS sequence"/>
</dbReference>
<dbReference type="OrthoDB" id="425354at2759"/>
<dbReference type="AlphaFoldDB" id="F8NFU7"/>
<sequence>MAAPPNVTTTDLSGRYLMNKSLSDSTDEILRLQGVSWFKRRAIATFSLTLTVSHYKDDDGVEHIDIDQTLSGGIPGTREERTLNWESHPNYDDVFGAVFGKSRRVQLEDVDDEFLKNGWTADTAEHGGIQSYVESDTSKSGKTWTAEQIWGFEDKDGVRRYARHVKFTSSDRKEGPILAHLYYDYLGN</sequence>